<dbReference type="RefSeq" id="WP_183910225.1">
    <property type="nucleotide sequence ID" value="NZ_JACHXZ010000002.1"/>
</dbReference>
<name>A0A839UTT8_9GAMM</name>
<organism evidence="2 3">
    <name type="scientific">Simiduia aestuariiviva</name>
    <dbReference type="NCBI Taxonomy" id="1510459"/>
    <lineage>
        <taxon>Bacteria</taxon>
        <taxon>Pseudomonadati</taxon>
        <taxon>Pseudomonadota</taxon>
        <taxon>Gammaproteobacteria</taxon>
        <taxon>Cellvibrionales</taxon>
        <taxon>Cellvibrionaceae</taxon>
        <taxon>Simiduia</taxon>
    </lineage>
</organism>
<dbReference type="Proteomes" id="UP000559987">
    <property type="component" value="Unassembled WGS sequence"/>
</dbReference>
<comment type="caution">
    <text evidence="2">The sequence shown here is derived from an EMBL/GenBank/DDBJ whole genome shotgun (WGS) entry which is preliminary data.</text>
</comment>
<feature type="transmembrane region" description="Helical" evidence="1">
    <location>
        <begin position="53"/>
        <end position="77"/>
    </location>
</feature>
<sequence length="208" mass="21763">MKRIKSFIWLTLLGGVAVVLPLCILLLVAHWFYTLLSDFLAPVSAWLGPYVGVSATAADVAVIAGLLVCFCLIGLLVKTGVGAWIHRLFEGVLTRVAPGYKTISDVVGQFLGGGSTSSLLSGEVALARIYGPEVPATVTVIVTAKHANGDYSVFMPTAPIPTSGVVYHLPANCVQLLPHVSVESAMRTIIACGAGSQALFDTPVATKQ</sequence>
<dbReference type="Pfam" id="PF04367">
    <property type="entry name" value="DUF502"/>
    <property type="match status" value="1"/>
</dbReference>
<evidence type="ECO:0000256" key="1">
    <source>
        <dbReference type="SAM" id="Phobius"/>
    </source>
</evidence>
<keyword evidence="1" id="KW-0812">Transmembrane</keyword>
<gene>
    <name evidence="2" type="ORF">FHS30_001959</name>
</gene>
<protein>
    <submittedName>
        <fullName evidence="2">Putative membrane protein</fullName>
    </submittedName>
</protein>
<keyword evidence="1" id="KW-1133">Transmembrane helix</keyword>
<keyword evidence="3" id="KW-1185">Reference proteome</keyword>
<dbReference type="InterPro" id="IPR007462">
    <property type="entry name" value="COV1-like"/>
</dbReference>
<proteinExistence type="predicted"/>
<reference evidence="2 3" key="1">
    <citation type="submission" date="2020-08" db="EMBL/GenBank/DDBJ databases">
        <title>Genomic Encyclopedia of Type Strains, Phase III (KMG-III): the genomes of soil and plant-associated and newly described type strains.</title>
        <authorList>
            <person name="Whitman W."/>
        </authorList>
    </citation>
    <scope>NUCLEOTIDE SEQUENCE [LARGE SCALE GENOMIC DNA]</scope>
    <source>
        <strain evidence="2 3">CECT 8571</strain>
    </source>
</reference>
<dbReference type="EMBL" id="JACHXZ010000002">
    <property type="protein sequence ID" value="MBB3168775.1"/>
    <property type="molecule type" value="Genomic_DNA"/>
</dbReference>
<dbReference type="AlphaFoldDB" id="A0A839UTT8"/>
<evidence type="ECO:0000313" key="3">
    <source>
        <dbReference type="Proteomes" id="UP000559987"/>
    </source>
</evidence>
<evidence type="ECO:0000313" key="2">
    <source>
        <dbReference type="EMBL" id="MBB3168775.1"/>
    </source>
</evidence>
<feature type="transmembrane region" description="Helical" evidence="1">
    <location>
        <begin position="7"/>
        <end position="33"/>
    </location>
</feature>
<keyword evidence="1" id="KW-0472">Membrane</keyword>
<accession>A0A839UTT8</accession>